<dbReference type="OrthoDB" id="891936at2"/>
<dbReference type="Proteomes" id="UP000233782">
    <property type="component" value="Unassembled WGS sequence"/>
</dbReference>
<evidence type="ECO:0000256" key="1">
    <source>
        <dbReference type="ARBA" id="ARBA00023015"/>
    </source>
</evidence>
<dbReference type="SUPFAM" id="SSF53822">
    <property type="entry name" value="Periplasmic binding protein-like I"/>
    <property type="match status" value="1"/>
</dbReference>
<dbReference type="Pfam" id="PF00356">
    <property type="entry name" value="LacI"/>
    <property type="match status" value="1"/>
</dbReference>
<evidence type="ECO:0000313" key="6">
    <source>
        <dbReference type="Proteomes" id="UP000233782"/>
    </source>
</evidence>
<dbReference type="Gene3D" id="3.40.50.2300">
    <property type="match status" value="2"/>
</dbReference>
<dbReference type="SMART" id="SM00354">
    <property type="entry name" value="HTH_LACI"/>
    <property type="match status" value="1"/>
</dbReference>
<evidence type="ECO:0000256" key="3">
    <source>
        <dbReference type="ARBA" id="ARBA00023163"/>
    </source>
</evidence>
<reference evidence="5 6" key="1">
    <citation type="submission" date="2017-12" db="EMBL/GenBank/DDBJ databases">
        <title>Genomic Encyclopedia of Type Strains, Phase III (KMG-III): the genomes of soil and plant-associated and newly described type strains.</title>
        <authorList>
            <person name="Whitman W."/>
        </authorList>
    </citation>
    <scope>NUCLEOTIDE SEQUENCE [LARGE SCALE GENOMIC DNA]</scope>
    <source>
        <strain evidence="5 6">LP43</strain>
    </source>
</reference>
<dbReference type="GO" id="GO:0016987">
    <property type="term" value="F:sigma factor activity"/>
    <property type="evidence" value="ECO:0007669"/>
    <property type="project" value="InterPro"/>
</dbReference>
<dbReference type="Gene3D" id="1.10.260.40">
    <property type="entry name" value="lambda repressor-like DNA-binding domains"/>
    <property type="match status" value="1"/>
</dbReference>
<dbReference type="PANTHER" id="PTHR30146:SF109">
    <property type="entry name" value="HTH-TYPE TRANSCRIPTIONAL REGULATOR GALS"/>
    <property type="match status" value="1"/>
</dbReference>
<dbReference type="PROSITE" id="PS50932">
    <property type="entry name" value="HTH_LACI_2"/>
    <property type="match status" value="1"/>
</dbReference>
<accession>A0A2N3U871</accession>
<comment type="caution">
    <text evidence="5">The sequence shown here is derived from an EMBL/GenBank/DDBJ whole genome shotgun (WGS) entry which is preliminary data.</text>
</comment>
<dbReference type="AlphaFoldDB" id="A0A2N3U871"/>
<keyword evidence="2" id="KW-0238">DNA-binding</keyword>
<dbReference type="CDD" id="cd06267">
    <property type="entry name" value="PBP1_LacI_sugar_binding-like"/>
    <property type="match status" value="1"/>
</dbReference>
<gene>
    <name evidence="5" type="ORF">BD749_2745</name>
</gene>
<dbReference type="InterPro" id="IPR028082">
    <property type="entry name" value="Peripla_BP_I"/>
</dbReference>
<dbReference type="EMBL" id="PJMU01000003">
    <property type="protein sequence ID" value="PKV62915.1"/>
    <property type="molecule type" value="Genomic_DNA"/>
</dbReference>
<dbReference type="GO" id="GO:0000976">
    <property type="term" value="F:transcription cis-regulatory region binding"/>
    <property type="evidence" value="ECO:0007669"/>
    <property type="project" value="TreeGrafter"/>
</dbReference>
<keyword evidence="1" id="KW-0805">Transcription regulation</keyword>
<protein>
    <submittedName>
        <fullName evidence="5">LacI family transcriptional regulator</fullName>
    </submittedName>
</protein>
<organism evidence="5 6">
    <name type="scientific">Pontibacter ramchanderi</name>
    <dbReference type="NCBI Taxonomy" id="1179743"/>
    <lineage>
        <taxon>Bacteria</taxon>
        <taxon>Pseudomonadati</taxon>
        <taxon>Bacteroidota</taxon>
        <taxon>Cytophagia</taxon>
        <taxon>Cytophagales</taxon>
        <taxon>Hymenobacteraceae</taxon>
        <taxon>Pontibacter</taxon>
    </lineage>
</organism>
<dbReference type="InterPro" id="IPR000843">
    <property type="entry name" value="HTH_LacI"/>
</dbReference>
<evidence type="ECO:0000313" key="5">
    <source>
        <dbReference type="EMBL" id="PKV62915.1"/>
    </source>
</evidence>
<dbReference type="SUPFAM" id="SSF47413">
    <property type="entry name" value="lambda repressor-like DNA-binding domains"/>
    <property type="match status" value="1"/>
</dbReference>
<dbReference type="CDD" id="cd01392">
    <property type="entry name" value="HTH_LacI"/>
    <property type="match status" value="1"/>
</dbReference>
<sequence length="346" mass="39259">MPAKPVTIKEIAKLLEVSTSTVSRALHDHPSIGLATTQKVKKLAKELQYERNQTAIFFQQGRTYTIGVILPELSEAFFSAAISAIEDTAYKRNYTVLLAQSHDDELKEKQLVEKMKHHRVDGLLVSISKNTSSFEHFNSLSKYNIPVVFFDRIPALDNIHSVSCNLETGTVEAVSYLLKKGHRAIGMINGPDTLFASKQRREGYIKAMLKNRLKFDPSLLVNCDLTEVSTQKALDELLANRRKVTAVVTFNDYVWLYAMQYARKLGIRINEELEYVSYANLPITSYMSCAPLASVEQFPYQQGQKATEILLDLLNSREKEPKQQAYYNVLVESQLVDKQGKDQQLE</sequence>
<feature type="domain" description="HTH lacI-type" evidence="4">
    <location>
        <begin position="6"/>
        <end position="60"/>
    </location>
</feature>
<keyword evidence="3" id="KW-0804">Transcription</keyword>
<name>A0A2N3U871_9BACT</name>
<dbReference type="InterPro" id="IPR010982">
    <property type="entry name" value="Lambda_DNA-bd_dom_sf"/>
</dbReference>
<dbReference type="InterPro" id="IPR001761">
    <property type="entry name" value="Peripla_BP/Lac1_sug-bd_dom"/>
</dbReference>
<dbReference type="GO" id="GO:0001216">
    <property type="term" value="F:DNA-binding transcription activator activity"/>
    <property type="evidence" value="ECO:0007669"/>
    <property type="project" value="InterPro"/>
</dbReference>
<dbReference type="InterPro" id="IPR000394">
    <property type="entry name" value="RNA_pol_sigma_54"/>
</dbReference>
<keyword evidence="6" id="KW-1185">Reference proteome</keyword>
<dbReference type="PROSITE" id="PS00717">
    <property type="entry name" value="SIGMA54_1"/>
    <property type="match status" value="1"/>
</dbReference>
<evidence type="ECO:0000259" key="4">
    <source>
        <dbReference type="PROSITE" id="PS50932"/>
    </source>
</evidence>
<proteinExistence type="predicted"/>
<dbReference type="Pfam" id="PF00532">
    <property type="entry name" value="Peripla_BP_1"/>
    <property type="match status" value="1"/>
</dbReference>
<dbReference type="PANTHER" id="PTHR30146">
    <property type="entry name" value="LACI-RELATED TRANSCRIPTIONAL REPRESSOR"/>
    <property type="match status" value="1"/>
</dbReference>
<evidence type="ECO:0000256" key="2">
    <source>
        <dbReference type="ARBA" id="ARBA00023125"/>
    </source>
</evidence>
<dbReference type="RefSeq" id="WP_101445119.1">
    <property type="nucleotide sequence ID" value="NZ_PJMU01000003.1"/>
</dbReference>